<evidence type="ECO:0000256" key="1">
    <source>
        <dbReference type="SAM" id="MobiDB-lite"/>
    </source>
</evidence>
<feature type="region of interest" description="Disordered" evidence="1">
    <location>
        <begin position="1"/>
        <end position="29"/>
    </location>
</feature>
<feature type="region of interest" description="Disordered" evidence="1">
    <location>
        <begin position="74"/>
        <end position="102"/>
    </location>
</feature>
<protein>
    <submittedName>
        <fullName evidence="2">Regulatory sensor-transducer</fullName>
    </submittedName>
</protein>
<organism evidence="2 3">
    <name type="scientific">Nonlabens ulvanivorans</name>
    <name type="common">Persicivirga ulvanivorans</name>
    <dbReference type="NCBI Taxonomy" id="906888"/>
    <lineage>
        <taxon>Bacteria</taxon>
        <taxon>Pseudomonadati</taxon>
        <taxon>Bacteroidota</taxon>
        <taxon>Flavobacteriia</taxon>
        <taxon>Flavobacteriales</taxon>
        <taxon>Flavobacteriaceae</taxon>
        <taxon>Nonlabens</taxon>
    </lineage>
</organism>
<feature type="compositionally biased region" description="Basic and acidic residues" evidence="1">
    <location>
        <begin position="1"/>
        <end position="10"/>
    </location>
</feature>
<feature type="compositionally biased region" description="Pro residues" evidence="1">
    <location>
        <begin position="88"/>
        <end position="97"/>
    </location>
</feature>
<dbReference type="EMBL" id="BBLG01000005">
    <property type="protein sequence ID" value="GAK76819.1"/>
    <property type="molecule type" value="Genomic_DNA"/>
</dbReference>
<evidence type="ECO:0000313" key="3">
    <source>
        <dbReference type="Proteomes" id="UP000028980"/>
    </source>
</evidence>
<dbReference type="Proteomes" id="UP000028980">
    <property type="component" value="Unassembled WGS sequence"/>
</dbReference>
<evidence type="ECO:0000313" key="2">
    <source>
        <dbReference type="EMBL" id="GAK76819.1"/>
    </source>
</evidence>
<name>A0A081DD23_NONUL</name>
<feature type="compositionally biased region" description="Polar residues" evidence="1">
    <location>
        <begin position="74"/>
        <end position="83"/>
    </location>
</feature>
<sequence length="176" mass="20545">MSIKILETENNKGTLPPPPPPPVKSKTVSDKEFAEYNDWAKKNNEQNRAAKQNDNNGYAIIKQKDFEKYKSIYNRMSTSQKSEAQPLPTLPPPPPPAKDIKQISNKEVEEYNWLLNRHREFLKNEKRIVVFKEDTNRMIQLYASMSVEQQSKNQAWHYLYKENKAKAKEILPPLTT</sequence>
<proteinExistence type="predicted"/>
<reference evidence="2 3" key="1">
    <citation type="journal article" date="2014" name="Genome Announc.">
        <title>Draft Genome Sequences of Marine Flavobacterium Nonlabens Strains NR17, NR24, NR27, NR32, NR33, and Ara13.</title>
        <authorList>
            <person name="Nakanishi M."/>
            <person name="Meirelles P."/>
            <person name="Suzuki R."/>
            <person name="Takatani N."/>
            <person name="Mino S."/>
            <person name="Suda W."/>
            <person name="Oshima K."/>
            <person name="Hattori M."/>
            <person name="Ohkuma M."/>
            <person name="Hosokawa M."/>
            <person name="Miyashita K."/>
            <person name="Thompson F.L."/>
            <person name="Niwa A."/>
            <person name="Sawabe T."/>
            <person name="Sawabe T."/>
        </authorList>
    </citation>
    <scope>NUCLEOTIDE SEQUENCE [LARGE SCALE GENOMIC DNA]</scope>
    <source>
        <strain evidence="3">JCM19296</strain>
    </source>
</reference>
<gene>
    <name evidence="2" type="ORF">JCM19296_2419</name>
</gene>
<dbReference type="AlphaFoldDB" id="A0A081DD23"/>
<comment type="caution">
    <text evidence="2">The sequence shown here is derived from an EMBL/GenBank/DDBJ whole genome shotgun (WGS) entry which is preliminary data.</text>
</comment>
<accession>A0A081DD23</accession>